<keyword evidence="1" id="KW-0472">Membrane</keyword>
<evidence type="ECO:0000256" key="1">
    <source>
        <dbReference type="SAM" id="Phobius"/>
    </source>
</evidence>
<feature type="transmembrane region" description="Helical" evidence="1">
    <location>
        <begin position="112"/>
        <end position="132"/>
    </location>
</feature>
<dbReference type="OrthoDB" id="1092558at2"/>
<feature type="transmembrane region" description="Helical" evidence="1">
    <location>
        <begin position="48"/>
        <end position="66"/>
    </location>
</feature>
<keyword evidence="1" id="KW-1133">Transmembrane helix</keyword>
<evidence type="ECO:0000313" key="3">
    <source>
        <dbReference type="Proteomes" id="UP000008718"/>
    </source>
</evidence>
<reference evidence="2 3" key="2">
    <citation type="journal article" date="2011" name="Stand. Genomic Sci.">
        <title>Complete genome sequence of Paludibacter propionicigenes type strain (WB4).</title>
        <authorList>
            <person name="Gronow S."/>
            <person name="Munk C."/>
            <person name="Lapidus A."/>
            <person name="Nolan M."/>
            <person name="Lucas S."/>
            <person name="Hammon N."/>
            <person name="Deshpande S."/>
            <person name="Cheng J.F."/>
            <person name="Tapia R."/>
            <person name="Han C."/>
            <person name="Goodwin L."/>
            <person name="Pitluck S."/>
            <person name="Liolios K."/>
            <person name="Ivanova N."/>
            <person name="Mavromatis K."/>
            <person name="Mikhailova N."/>
            <person name="Pati A."/>
            <person name="Chen A."/>
            <person name="Palaniappan K."/>
            <person name="Land M."/>
            <person name="Hauser L."/>
            <person name="Chang Y.J."/>
            <person name="Jeffries C.D."/>
            <person name="Brambilla E."/>
            <person name="Rohde M."/>
            <person name="Goker M."/>
            <person name="Detter J.C."/>
            <person name="Woyke T."/>
            <person name="Bristow J."/>
            <person name="Eisen J.A."/>
            <person name="Markowitz V."/>
            <person name="Hugenholtz P."/>
            <person name="Kyrpides N.C."/>
            <person name="Klenk H.P."/>
        </authorList>
    </citation>
    <scope>NUCLEOTIDE SEQUENCE [LARGE SCALE GENOMIC DNA]</scope>
    <source>
        <strain evidence="3">DSM 17365 / JCM 13257 / WB4</strain>
    </source>
</reference>
<feature type="transmembrane region" description="Helical" evidence="1">
    <location>
        <begin position="298"/>
        <end position="315"/>
    </location>
</feature>
<dbReference type="STRING" id="694427.Palpr_1146"/>
<keyword evidence="1" id="KW-0812">Transmembrane</keyword>
<dbReference type="RefSeq" id="WP_013444662.1">
    <property type="nucleotide sequence ID" value="NC_014734.1"/>
</dbReference>
<feature type="transmembrane region" description="Helical" evidence="1">
    <location>
        <begin position="359"/>
        <end position="382"/>
    </location>
</feature>
<feature type="transmembrane region" description="Helical" evidence="1">
    <location>
        <begin position="147"/>
        <end position="168"/>
    </location>
</feature>
<evidence type="ECO:0000313" key="2">
    <source>
        <dbReference type="EMBL" id="ADQ79293.1"/>
    </source>
</evidence>
<dbReference type="HOGENOM" id="CLU_739168_0_0_10"/>
<reference key="1">
    <citation type="submission" date="2010-11" db="EMBL/GenBank/DDBJ databases">
        <title>The complete genome of Paludibacter propionicigenes DSM 17365.</title>
        <authorList>
            <consortium name="US DOE Joint Genome Institute (JGI-PGF)"/>
            <person name="Lucas S."/>
            <person name="Copeland A."/>
            <person name="Lapidus A."/>
            <person name="Bruce D."/>
            <person name="Goodwin L."/>
            <person name="Pitluck S."/>
            <person name="Kyrpides N."/>
            <person name="Mavromatis K."/>
            <person name="Ivanova N."/>
            <person name="Munk A.C."/>
            <person name="Brettin T."/>
            <person name="Detter J.C."/>
            <person name="Han C."/>
            <person name="Tapia R."/>
            <person name="Land M."/>
            <person name="Hauser L."/>
            <person name="Markowitz V."/>
            <person name="Cheng J.-F."/>
            <person name="Hugenholtz P."/>
            <person name="Woyke T."/>
            <person name="Wu D."/>
            <person name="Gronow S."/>
            <person name="Wellnitz S."/>
            <person name="Brambilla E."/>
            <person name="Klenk H.-P."/>
            <person name="Eisen J.A."/>
        </authorList>
    </citation>
    <scope>NUCLEOTIDE SEQUENCE</scope>
    <source>
        <strain>WB4</strain>
    </source>
</reference>
<dbReference type="EMBL" id="CP002345">
    <property type="protein sequence ID" value="ADQ79293.1"/>
    <property type="molecule type" value="Genomic_DNA"/>
</dbReference>
<gene>
    <name evidence="2" type="ordered locus">Palpr_1146</name>
</gene>
<sequence>MNKNKFIIPLLFLLLFAAYYGILKVIPADYNDMHDHAAFARKMCTGEIPYTGNFLVYLLVNVFSFFSAHVTATELSLCGLLAFAGVFRYYLSQKMILEVVKSRTRNTSNYTSTAFYALCMLFVFAIPIPSYFSDDYFMYIGNYVPNVWHNSTILFLFPFAMLLFYQSYKQLQDYDAKRNLWIFLLILLNLFIKPSYFFVFLCVYPLMLLFKYKFKKEFWYSILPLIIGFFFLILEYWIIYKTTTPTNKEASSVIFLPFYRNPEFEEFNLIPVAMLFSVLFPLLYSFLNIPKVIKSQVFWYTLLSFVVSVLIFFFISESGPRASHGNFYWQIVITTWLSFFVALLALLKDMKMEGKTFKNILLLSVFSIHVLMGLIYFVRLLITGYYY</sequence>
<feature type="transmembrane region" description="Helical" evidence="1">
    <location>
        <begin position="6"/>
        <end position="27"/>
    </location>
</feature>
<organism evidence="2 3">
    <name type="scientific">Paludibacter propionicigenes (strain DSM 17365 / JCM 13257 / WB4)</name>
    <dbReference type="NCBI Taxonomy" id="694427"/>
    <lineage>
        <taxon>Bacteria</taxon>
        <taxon>Pseudomonadati</taxon>
        <taxon>Bacteroidota</taxon>
        <taxon>Bacteroidia</taxon>
        <taxon>Bacteroidales</taxon>
        <taxon>Paludibacteraceae</taxon>
        <taxon>Paludibacter</taxon>
    </lineage>
</organism>
<dbReference type="eggNOG" id="ENOG5032W3U">
    <property type="taxonomic scope" value="Bacteria"/>
</dbReference>
<dbReference type="Proteomes" id="UP000008718">
    <property type="component" value="Chromosome"/>
</dbReference>
<feature type="transmembrane region" description="Helical" evidence="1">
    <location>
        <begin position="267"/>
        <end position="286"/>
    </location>
</feature>
<feature type="transmembrane region" description="Helical" evidence="1">
    <location>
        <begin position="72"/>
        <end position="91"/>
    </location>
</feature>
<name>E4T3J9_PALPW</name>
<dbReference type="KEGG" id="ppn:Palpr_1146"/>
<feature type="transmembrane region" description="Helical" evidence="1">
    <location>
        <begin position="327"/>
        <end position="347"/>
    </location>
</feature>
<protein>
    <recommendedName>
        <fullName evidence="4">Beta-carotene 15,15'-monooxygenase</fullName>
    </recommendedName>
</protein>
<keyword evidence="3" id="KW-1185">Reference proteome</keyword>
<feature type="transmembrane region" description="Helical" evidence="1">
    <location>
        <begin position="180"/>
        <end position="206"/>
    </location>
</feature>
<accession>E4T3J9</accession>
<evidence type="ECO:0008006" key="4">
    <source>
        <dbReference type="Google" id="ProtNLM"/>
    </source>
</evidence>
<dbReference type="AlphaFoldDB" id="E4T3J9"/>
<proteinExistence type="predicted"/>
<feature type="transmembrane region" description="Helical" evidence="1">
    <location>
        <begin position="218"/>
        <end position="239"/>
    </location>
</feature>